<proteinExistence type="predicted"/>
<dbReference type="AlphaFoldDB" id="V9XRA4"/>
<feature type="region of interest" description="Disordered" evidence="1">
    <location>
        <begin position="1"/>
        <end position="38"/>
    </location>
</feature>
<sequence>MPVIIVGAQHDNRGAGDVPGRTGRPDPLDGRVEDPRGD</sequence>
<dbReference type="HOGENOM" id="CLU_3332322_0_0_11"/>
<dbReference type="Proteomes" id="UP000018781">
    <property type="component" value="Chromosome"/>
</dbReference>
<feature type="compositionally biased region" description="Basic and acidic residues" evidence="1">
    <location>
        <begin position="23"/>
        <end position="38"/>
    </location>
</feature>
<gene>
    <name evidence="2" type="ORF">Y013_22230</name>
</gene>
<reference evidence="2 3" key="1">
    <citation type="journal article" date="2014" name="Genome Announc.">
        <title>Complete Genome of Rhodococcus pyridinivorans SB3094, a Methyl-Ethyl-Ketone-Degrading Bacterium Used for Bioaugmentation.</title>
        <authorList>
            <person name="Dueholm M.S."/>
            <person name="Albertsen M."/>
            <person name="D'Imperio S."/>
            <person name="Tale V.P."/>
            <person name="Lewis D."/>
            <person name="Nielsen P.H."/>
            <person name="Nielsen J.L."/>
        </authorList>
    </citation>
    <scope>NUCLEOTIDE SEQUENCE [LARGE SCALE GENOMIC DNA]</scope>
    <source>
        <strain evidence="2 3">SB3094</strain>
    </source>
</reference>
<accession>V9XRA4</accession>
<protein>
    <submittedName>
        <fullName evidence="2">Uncharacterized protein</fullName>
    </submittedName>
</protein>
<evidence type="ECO:0000313" key="3">
    <source>
        <dbReference type="Proteomes" id="UP000018781"/>
    </source>
</evidence>
<dbReference type="KEGG" id="rpy:Y013_22230"/>
<evidence type="ECO:0000256" key="1">
    <source>
        <dbReference type="SAM" id="MobiDB-lite"/>
    </source>
</evidence>
<organism evidence="2 3">
    <name type="scientific">Rhodococcus pyridinivorans SB3094</name>
    <dbReference type="NCBI Taxonomy" id="1435356"/>
    <lineage>
        <taxon>Bacteria</taxon>
        <taxon>Bacillati</taxon>
        <taxon>Actinomycetota</taxon>
        <taxon>Actinomycetes</taxon>
        <taxon>Mycobacteriales</taxon>
        <taxon>Nocardiaceae</taxon>
        <taxon>Rhodococcus</taxon>
    </lineage>
</organism>
<evidence type="ECO:0000313" key="2">
    <source>
        <dbReference type="EMBL" id="AHD23922.1"/>
    </source>
</evidence>
<name>V9XRA4_9NOCA</name>
<dbReference type="EMBL" id="CP006996">
    <property type="protein sequence ID" value="AHD23922.1"/>
    <property type="molecule type" value="Genomic_DNA"/>
</dbReference>